<keyword evidence="2" id="KW-0328">Glycosyltransferase</keyword>
<dbReference type="PANTHER" id="PTHR22916:SF3">
    <property type="entry name" value="UDP-GLCNAC:BETAGAL BETA-1,3-N-ACETYLGLUCOSAMINYLTRANSFERASE-LIKE PROTEIN 1"/>
    <property type="match status" value="1"/>
</dbReference>
<dbReference type="InterPro" id="IPR029044">
    <property type="entry name" value="Nucleotide-diphossugar_trans"/>
</dbReference>
<dbReference type="Gene3D" id="3.90.550.10">
    <property type="entry name" value="Spore Coat Polysaccharide Biosynthesis Protein SpsA, Chain A"/>
    <property type="match status" value="1"/>
</dbReference>
<evidence type="ECO:0000313" key="2">
    <source>
        <dbReference type="EMBL" id="QZA78312.1"/>
    </source>
</evidence>
<name>A0ABX8Z6U6_9NEIS</name>
<reference evidence="2 3" key="1">
    <citation type="submission" date="2021-08" db="EMBL/GenBank/DDBJ databases">
        <title>complete genome sequencing of Deefgea sp. D25.</title>
        <authorList>
            <person name="Bae J.-W."/>
            <person name="Gim D.-H."/>
        </authorList>
    </citation>
    <scope>NUCLEOTIDE SEQUENCE [LARGE SCALE GENOMIC DNA]</scope>
    <source>
        <strain evidence="2 3">D25</strain>
    </source>
</reference>
<evidence type="ECO:0000313" key="3">
    <source>
        <dbReference type="Proteomes" id="UP000825679"/>
    </source>
</evidence>
<sequence>MKVSILVAAYNAEAFIVETIQSVLQQTFTDWELIIVDDGSNDATAEIVAHMINQDARIKLFKQRNSGAQIARNFAFSASQGQYIVFLDADDRILPAKLALQVELLDSNPDFGLVYGDTWHCDSKMNRLKLESQKNRSTGVMGDVFEEIIKNNIMSVHSAMVRRVCLEDVGVYDSNPQLIADWDLWVRIASKYSFLFNPQPVAEYRIHDFMSAKTDAGMRQIKQRYGVSSKIKLMSRYAALTRRKKAMLDFSDGRFAINFGFRKVAAISYVQTIKLNCFFWRAYFALFFSLFGK</sequence>
<dbReference type="Pfam" id="PF00535">
    <property type="entry name" value="Glycos_transf_2"/>
    <property type="match status" value="1"/>
</dbReference>
<keyword evidence="3" id="KW-1185">Reference proteome</keyword>
<dbReference type="EC" id="2.4.-.-" evidence="2"/>
<dbReference type="SUPFAM" id="SSF53448">
    <property type="entry name" value="Nucleotide-diphospho-sugar transferases"/>
    <property type="match status" value="1"/>
</dbReference>
<proteinExistence type="predicted"/>
<protein>
    <submittedName>
        <fullName evidence="2">Glycosyltransferase</fullName>
        <ecNumber evidence="2">2.4.-.-</ecNumber>
    </submittedName>
</protein>
<keyword evidence="2" id="KW-0808">Transferase</keyword>
<dbReference type="RefSeq" id="WP_221006789.1">
    <property type="nucleotide sequence ID" value="NZ_CP081150.1"/>
</dbReference>
<organism evidence="2 3">
    <name type="scientific">Deefgea tanakiae</name>
    <dbReference type="NCBI Taxonomy" id="2865840"/>
    <lineage>
        <taxon>Bacteria</taxon>
        <taxon>Pseudomonadati</taxon>
        <taxon>Pseudomonadota</taxon>
        <taxon>Betaproteobacteria</taxon>
        <taxon>Neisseriales</taxon>
        <taxon>Chitinibacteraceae</taxon>
        <taxon>Deefgea</taxon>
    </lineage>
</organism>
<accession>A0ABX8Z6U6</accession>
<dbReference type="PANTHER" id="PTHR22916">
    <property type="entry name" value="GLYCOSYLTRANSFERASE"/>
    <property type="match status" value="1"/>
</dbReference>
<dbReference type="Proteomes" id="UP000825679">
    <property type="component" value="Chromosome"/>
</dbReference>
<dbReference type="EMBL" id="CP081150">
    <property type="protein sequence ID" value="QZA78312.1"/>
    <property type="molecule type" value="Genomic_DNA"/>
</dbReference>
<feature type="domain" description="Glycosyltransferase 2-like" evidence="1">
    <location>
        <begin position="4"/>
        <end position="168"/>
    </location>
</feature>
<dbReference type="InterPro" id="IPR001173">
    <property type="entry name" value="Glyco_trans_2-like"/>
</dbReference>
<evidence type="ECO:0000259" key="1">
    <source>
        <dbReference type="Pfam" id="PF00535"/>
    </source>
</evidence>
<dbReference type="GO" id="GO:0016757">
    <property type="term" value="F:glycosyltransferase activity"/>
    <property type="evidence" value="ECO:0007669"/>
    <property type="project" value="UniProtKB-KW"/>
</dbReference>
<gene>
    <name evidence="2" type="ORF">K4H28_02525</name>
</gene>